<gene>
    <name evidence="3" type="ORF">JAO82_10785</name>
</gene>
<dbReference type="EMBL" id="JAEIJD010000008">
    <property type="protein sequence ID" value="MBI6630364.1"/>
    <property type="molecule type" value="Genomic_DNA"/>
</dbReference>
<dbReference type="PROSITE" id="PS51737">
    <property type="entry name" value="RECOMBINASE_DNA_BIND"/>
    <property type="match status" value="1"/>
</dbReference>
<dbReference type="Gene3D" id="3.40.50.1390">
    <property type="entry name" value="Resolvase, N-terminal catalytic domain"/>
    <property type="match status" value="1"/>
</dbReference>
<dbReference type="GO" id="GO:0003677">
    <property type="term" value="F:DNA binding"/>
    <property type="evidence" value="ECO:0007669"/>
    <property type="project" value="InterPro"/>
</dbReference>
<proteinExistence type="predicted"/>
<dbReference type="InterPro" id="IPR025827">
    <property type="entry name" value="Zn_ribbon_recom_dom"/>
</dbReference>
<dbReference type="AlphaFoldDB" id="A0A934HLF3"/>
<feature type="domain" description="Recombinase" evidence="2">
    <location>
        <begin position="149"/>
        <end position="292"/>
    </location>
</feature>
<dbReference type="InterPro" id="IPR011109">
    <property type="entry name" value="DNA_bind_recombinase_dom"/>
</dbReference>
<dbReference type="Proteomes" id="UP000613255">
    <property type="component" value="Unassembled WGS sequence"/>
</dbReference>
<dbReference type="Gene3D" id="3.90.1750.20">
    <property type="entry name" value="Putative Large Serine Recombinase, Chain B, Domain 2"/>
    <property type="match status" value="1"/>
</dbReference>
<dbReference type="SUPFAM" id="SSF53041">
    <property type="entry name" value="Resolvase-like"/>
    <property type="match status" value="1"/>
</dbReference>
<organism evidence="3 4">
    <name type="scientific">Pontibaca salina</name>
    <dbReference type="NCBI Taxonomy" id="2795731"/>
    <lineage>
        <taxon>Bacteria</taxon>
        <taxon>Pseudomonadati</taxon>
        <taxon>Pseudomonadota</taxon>
        <taxon>Alphaproteobacteria</taxon>
        <taxon>Rhodobacterales</taxon>
        <taxon>Roseobacteraceae</taxon>
        <taxon>Pontibaca</taxon>
    </lineage>
</organism>
<feature type="domain" description="Resolvase/invertase-type recombinase catalytic" evidence="1">
    <location>
        <begin position="2"/>
        <end position="150"/>
    </location>
</feature>
<dbReference type="InterPro" id="IPR050639">
    <property type="entry name" value="SSR_resolvase"/>
</dbReference>
<dbReference type="Pfam" id="PF07508">
    <property type="entry name" value="Recombinase"/>
    <property type="match status" value="1"/>
</dbReference>
<name>A0A934HLF3_9RHOB</name>
<evidence type="ECO:0000259" key="2">
    <source>
        <dbReference type="PROSITE" id="PS51737"/>
    </source>
</evidence>
<evidence type="ECO:0000313" key="4">
    <source>
        <dbReference type="Proteomes" id="UP000613255"/>
    </source>
</evidence>
<keyword evidence="4" id="KW-1185">Reference proteome</keyword>
<evidence type="ECO:0000259" key="1">
    <source>
        <dbReference type="PROSITE" id="PS51736"/>
    </source>
</evidence>
<dbReference type="InterPro" id="IPR006119">
    <property type="entry name" value="Resolv_N"/>
</dbReference>
<evidence type="ECO:0000313" key="3">
    <source>
        <dbReference type="EMBL" id="MBI6630364.1"/>
    </source>
</evidence>
<protein>
    <submittedName>
        <fullName evidence="3">Recombinase family protein</fullName>
    </submittedName>
</protein>
<accession>A0A934HLF3</accession>
<dbReference type="PANTHER" id="PTHR30461">
    <property type="entry name" value="DNA-INVERTASE FROM LAMBDOID PROPHAGE"/>
    <property type="match status" value="1"/>
</dbReference>
<dbReference type="PROSITE" id="PS51736">
    <property type="entry name" value="RECOMBINASES_3"/>
    <property type="match status" value="1"/>
</dbReference>
<reference evidence="3" key="1">
    <citation type="submission" date="2020-12" db="EMBL/GenBank/DDBJ databases">
        <title>Pontibaca salina gen. nov., sp. nov., isolated from marine sediment.</title>
        <authorList>
            <person name="Bo J."/>
            <person name="Wang S."/>
            <person name="Song X."/>
            <person name="Du Z."/>
        </authorList>
    </citation>
    <scope>NUCLEOTIDE SEQUENCE</scope>
    <source>
        <strain evidence="3">S1109L</strain>
    </source>
</reference>
<comment type="caution">
    <text evidence="3">The sequence shown here is derived from an EMBL/GenBank/DDBJ whole genome shotgun (WGS) entry which is preliminary data.</text>
</comment>
<dbReference type="CDD" id="cd00338">
    <property type="entry name" value="Ser_Recombinase"/>
    <property type="match status" value="1"/>
</dbReference>
<dbReference type="Pfam" id="PF13408">
    <property type="entry name" value="Zn_ribbon_recom"/>
    <property type="match status" value="1"/>
</dbReference>
<dbReference type="Pfam" id="PF00239">
    <property type="entry name" value="Resolvase"/>
    <property type="match status" value="1"/>
</dbReference>
<sequence>MRVALYARFSSQMQRDASIDDQIRLCREKAEREGWEIVDAYTDRAVSGASMLRPGLQALLRDAQEQRFDLVLCEALDRLSRDQADVAAIYKRLTFADVGVVTLSEGEIGELHVGLKGTMNQLFLKDLAAKTRRGLRGRVEAGLSGGGNSYGYDVVRRLDADGLPVTGERGINNEQAHVIRRVFDEFAEGRSPKAIAQRLNQDGIPGPRGKDWRDTAIRGHRTRGTGLLNNELYIGRLVWNRLRYIKDPDTGRRVSRLNDPSEWIIKEVPDLRIVDDALWERVKQRQCAIDASPRVQAIKASRFWEKKRAPHLLTGLAYCDACGSPLASVGKDYLACSAARKLGTCDQKKSIRRPVLESAVLDLLRTRLMQPDAVASFMTAYSKATNAHNSAQEAKRARLRSERDATARKLDGLYDAIAEGLRTPGLQAKLAEMEQRIAELDRDLAAPPPSPLRLHPNLSEIYRRKVQDLAATLADPEIRTQELEVIRGLIERVTLRHEDGEIILTLDGALTAMIDLAQNAKNPSEEGSRTNFDLSSVKVVAGVGFEPTTFRL</sequence>
<dbReference type="InterPro" id="IPR036162">
    <property type="entry name" value="Resolvase-like_N_sf"/>
</dbReference>
<dbReference type="InterPro" id="IPR038109">
    <property type="entry name" value="DNA_bind_recomb_sf"/>
</dbReference>
<dbReference type="GO" id="GO:0000150">
    <property type="term" value="F:DNA strand exchange activity"/>
    <property type="evidence" value="ECO:0007669"/>
    <property type="project" value="InterPro"/>
</dbReference>
<dbReference type="SMART" id="SM00857">
    <property type="entry name" value="Resolvase"/>
    <property type="match status" value="1"/>
</dbReference>
<dbReference type="PANTHER" id="PTHR30461:SF23">
    <property type="entry name" value="DNA RECOMBINASE-RELATED"/>
    <property type="match status" value="1"/>
</dbReference>